<organism evidence="3 4">
    <name type="scientific">Acacia crassicarpa</name>
    <name type="common">northern wattle</name>
    <dbReference type="NCBI Taxonomy" id="499986"/>
    <lineage>
        <taxon>Eukaryota</taxon>
        <taxon>Viridiplantae</taxon>
        <taxon>Streptophyta</taxon>
        <taxon>Embryophyta</taxon>
        <taxon>Tracheophyta</taxon>
        <taxon>Spermatophyta</taxon>
        <taxon>Magnoliopsida</taxon>
        <taxon>eudicotyledons</taxon>
        <taxon>Gunneridae</taxon>
        <taxon>Pentapetalae</taxon>
        <taxon>rosids</taxon>
        <taxon>fabids</taxon>
        <taxon>Fabales</taxon>
        <taxon>Fabaceae</taxon>
        <taxon>Caesalpinioideae</taxon>
        <taxon>mimosoid clade</taxon>
        <taxon>Acacieae</taxon>
        <taxon>Acacia</taxon>
    </lineage>
</organism>
<dbReference type="InterPro" id="IPR015216">
    <property type="entry name" value="SANTA"/>
</dbReference>
<dbReference type="Pfam" id="PF09133">
    <property type="entry name" value="SANTA"/>
    <property type="match status" value="1"/>
</dbReference>
<dbReference type="Proteomes" id="UP001293593">
    <property type="component" value="Unassembled WGS sequence"/>
</dbReference>
<evidence type="ECO:0000256" key="1">
    <source>
        <dbReference type="SAM" id="MobiDB-lite"/>
    </source>
</evidence>
<feature type="region of interest" description="Disordered" evidence="1">
    <location>
        <begin position="191"/>
        <end position="211"/>
    </location>
</feature>
<dbReference type="InterPro" id="IPR053090">
    <property type="entry name" value="Centromere_KNL-2_homolog"/>
</dbReference>
<comment type="caution">
    <text evidence="3">The sequence shown here is derived from an EMBL/GenBank/DDBJ whole genome shotgun (WGS) entry which is preliminary data.</text>
</comment>
<name>A0AAE1N7T2_9FABA</name>
<accession>A0AAE1N7T2</accession>
<dbReference type="PANTHER" id="PTHR35311:SF1">
    <property type="entry name" value="PROTEIN EMBRYO DEFECTIVE 1674"/>
    <property type="match status" value="1"/>
</dbReference>
<keyword evidence="4" id="KW-1185">Reference proteome</keyword>
<evidence type="ECO:0000259" key="2">
    <source>
        <dbReference type="Pfam" id="PF09133"/>
    </source>
</evidence>
<reference evidence="3" key="1">
    <citation type="submission" date="2023-10" db="EMBL/GenBank/DDBJ databases">
        <title>Chromosome-level genome of the transformable northern wattle, Acacia crassicarpa.</title>
        <authorList>
            <person name="Massaro I."/>
            <person name="Sinha N.R."/>
            <person name="Poethig S."/>
            <person name="Leichty A.R."/>
        </authorList>
    </citation>
    <scope>NUCLEOTIDE SEQUENCE</scope>
    <source>
        <strain evidence="3">Acra3RX</strain>
        <tissue evidence="3">Leaf</tissue>
    </source>
</reference>
<feature type="compositionally biased region" description="Basic and acidic residues" evidence="1">
    <location>
        <begin position="391"/>
        <end position="400"/>
    </location>
</feature>
<feature type="compositionally biased region" description="Basic residues" evidence="1">
    <location>
        <begin position="290"/>
        <end position="301"/>
    </location>
</feature>
<evidence type="ECO:0000313" key="4">
    <source>
        <dbReference type="Proteomes" id="UP001293593"/>
    </source>
</evidence>
<feature type="compositionally biased region" description="Polar residues" evidence="1">
    <location>
        <begin position="254"/>
        <end position="268"/>
    </location>
</feature>
<protein>
    <recommendedName>
        <fullName evidence="2">SANTA domain-containing protein</fullName>
    </recommendedName>
</protein>
<feature type="region of interest" description="Disordered" evidence="1">
    <location>
        <begin position="378"/>
        <end position="407"/>
    </location>
</feature>
<evidence type="ECO:0000313" key="3">
    <source>
        <dbReference type="EMBL" id="KAK4284170.1"/>
    </source>
</evidence>
<feature type="compositionally biased region" description="Polar residues" evidence="1">
    <location>
        <begin position="191"/>
        <end position="203"/>
    </location>
</feature>
<gene>
    <name evidence="3" type="ORF">QN277_001038</name>
</gene>
<feature type="region of interest" description="Disordered" evidence="1">
    <location>
        <begin position="254"/>
        <end position="337"/>
    </location>
</feature>
<feature type="domain" description="SANTA" evidence="2">
    <location>
        <begin position="48"/>
        <end position="136"/>
    </location>
</feature>
<proteinExistence type="predicted"/>
<dbReference type="EMBL" id="JAWXYG010000001">
    <property type="protein sequence ID" value="KAK4284170.1"/>
    <property type="molecule type" value="Genomic_DNA"/>
</dbReference>
<dbReference type="AlphaFoldDB" id="A0AAE1N7T2"/>
<dbReference type="PANTHER" id="PTHR35311">
    <property type="entry name" value="KINETOCHORE-ASSOCIATED PROTEIN KNL-2 HOMOLOG"/>
    <property type="match status" value="1"/>
</dbReference>
<sequence>MVRKRIPNIPVFTLKTPNSDSGSNLKARATTSPISNKKTISSSQYKTIFLHDWWLVKPQGKGLAVEGVASMERLGERVISSSPIAKRHETNVLETQDGITFIITGFINKLRTNENGFSFEVCRRFLLGFPHDWEEYLCYGVGEQHNNGNTGLDDSSTCPLKNVGEIADLLTNKGDLNCSLLLKKLLNDSVGTSPQNVSEQSEPGCNREPNIRMNTKECQGAEDTNLGTSNVQVDQMHNIENVGSDVIFEAQGENPNLGLQSGMNMNSHKSSEGLPGKETDKTPDSLEKKKSNRRSSVHKQKKSEDVTKLFSRRITRSISKMNHPVRGSPIPSNSNVQDDDQMYNIGNGVSDVTLEAQGENANQVLQSGMNINSIKSKSEGLAGKRTYRSPDSSEKKEKCPRSSSVRKLKKSEDVVNFSFRRITRSISNLKK</sequence>
<feature type="compositionally biased region" description="Basic and acidic residues" evidence="1">
    <location>
        <begin position="269"/>
        <end position="289"/>
    </location>
</feature>